<evidence type="ECO:0000313" key="2">
    <source>
        <dbReference type="Proteomes" id="UP001049518"/>
    </source>
</evidence>
<gene>
    <name evidence="1" type="ORF">AGRA3207_005848</name>
</gene>
<dbReference type="RefSeq" id="WP_231330352.1">
    <property type="nucleotide sequence ID" value="NZ_CP059572.1"/>
</dbReference>
<sequence length="230" mass="24350">MLRLYDPRSGRPEALPGGRVLRVRVLDGAGLRTLIVADLLRRVAGRAGRHVQVTASREFMDGGPADYARYNVQPLDAAGDAAGADPPDLYVSGEREPPVDGFCVTAPHETGDWRSAGETEALAVRLAMLEAPYREPLDLSAARLARARGRLDGWRGEVAGWASSPGRPIDRAYAARAEAALADDLDGPSALAVLDALASDPDVPPGAKLETFVHLDLLFGLDLVAAIGRA</sequence>
<accession>A0ABX8R0H6</accession>
<reference evidence="1" key="1">
    <citation type="submission" date="2020-07" db="EMBL/GenBank/DDBJ databases">
        <authorList>
            <person name="Tarantini F.S."/>
            <person name="Hong K.W."/>
            <person name="Chan K.G."/>
        </authorList>
    </citation>
    <scope>NUCLEOTIDE SEQUENCE</scope>
    <source>
        <strain evidence="1">32-07</strain>
    </source>
</reference>
<organism evidence="1 2">
    <name type="scientific">Actinomadura graeca</name>
    <dbReference type="NCBI Taxonomy" id="2750812"/>
    <lineage>
        <taxon>Bacteria</taxon>
        <taxon>Bacillati</taxon>
        <taxon>Actinomycetota</taxon>
        <taxon>Actinomycetes</taxon>
        <taxon>Streptosporangiales</taxon>
        <taxon>Thermomonosporaceae</taxon>
        <taxon>Actinomadura</taxon>
    </lineage>
</organism>
<dbReference type="Gene3D" id="1.20.120.640">
    <property type="entry name" value="Anticodon-binding domain of a subclass of class I aminoacyl-tRNA synthetases"/>
    <property type="match status" value="1"/>
</dbReference>
<keyword evidence="2" id="KW-1185">Reference proteome</keyword>
<name>A0ABX8R0H6_9ACTN</name>
<dbReference type="Proteomes" id="UP001049518">
    <property type="component" value="Chromosome"/>
</dbReference>
<dbReference type="EMBL" id="CP059572">
    <property type="protein sequence ID" value="QXJ24512.1"/>
    <property type="molecule type" value="Genomic_DNA"/>
</dbReference>
<proteinExistence type="predicted"/>
<evidence type="ECO:0000313" key="1">
    <source>
        <dbReference type="EMBL" id="QXJ24512.1"/>
    </source>
</evidence>
<protein>
    <submittedName>
        <fullName evidence="1">Uncharacterized protein</fullName>
    </submittedName>
</protein>